<dbReference type="Proteomes" id="UP000053611">
    <property type="component" value="Unassembled WGS sequence"/>
</dbReference>
<dbReference type="OrthoDB" id="3050608at2759"/>
<keyword evidence="2" id="KW-1185">Reference proteome</keyword>
<sequence>MELTKPDKGVDAVLGKLGYKQDTATNERISDGVRSAFKSATGKDIPIQDKQ</sequence>
<reference evidence="1 2" key="1">
    <citation type="submission" date="2015-03" db="EMBL/GenBank/DDBJ databases">
        <title>Genomics and transcriptomics of the oil-accumulating basidiomycete yeast T. oleaginosus allow insights into substrate utilization and the diverse evolutionary trajectories of mating systems in fungi.</title>
        <authorList>
            <consortium name="DOE Joint Genome Institute"/>
            <person name="Kourist R."/>
            <person name="Kracht O."/>
            <person name="Bracharz F."/>
            <person name="Lipzen A."/>
            <person name="Nolan M."/>
            <person name="Ohm R."/>
            <person name="Grigoriev I."/>
            <person name="Sun S."/>
            <person name="Heitman J."/>
            <person name="Bruck T."/>
            <person name="Nowrousian M."/>
        </authorList>
    </citation>
    <scope>NUCLEOTIDE SEQUENCE [LARGE SCALE GENOMIC DNA]</scope>
    <source>
        <strain evidence="1 2">IBC0246</strain>
    </source>
</reference>
<proteinExistence type="predicted"/>
<evidence type="ECO:0000313" key="1">
    <source>
        <dbReference type="EMBL" id="KLT43225.1"/>
    </source>
</evidence>
<gene>
    <name evidence="1" type="ORF">CC85DRAFT_284781</name>
</gene>
<organism evidence="1 2">
    <name type="scientific">Cutaneotrichosporon oleaginosum</name>
    <dbReference type="NCBI Taxonomy" id="879819"/>
    <lineage>
        <taxon>Eukaryota</taxon>
        <taxon>Fungi</taxon>
        <taxon>Dikarya</taxon>
        <taxon>Basidiomycota</taxon>
        <taxon>Agaricomycotina</taxon>
        <taxon>Tremellomycetes</taxon>
        <taxon>Trichosporonales</taxon>
        <taxon>Trichosporonaceae</taxon>
        <taxon>Cutaneotrichosporon</taxon>
    </lineage>
</organism>
<dbReference type="AlphaFoldDB" id="A0A0J0XQ32"/>
<protein>
    <submittedName>
        <fullName evidence="1">Uncharacterized protein</fullName>
    </submittedName>
</protein>
<evidence type="ECO:0000313" key="2">
    <source>
        <dbReference type="Proteomes" id="UP000053611"/>
    </source>
</evidence>
<name>A0A0J0XQ32_9TREE</name>
<dbReference type="EMBL" id="KQ087197">
    <property type="protein sequence ID" value="KLT43225.1"/>
    <property type="molecule type" value="Genomic_DNA"/>
</dbReference>
<accession>A0A0J0XQ32</accession>